<dbReference type="PANTHER" id="PTHR35984:SF1">
    <property type="entry name" value="PERIPLASMIC SERINE PROTEASE"/>
    <property type="match status" value="1"/>
</dbReference>
<dbReference type="Proteomes" id="UP000324517">
    <property type="component" value="Unassembled WGS sequence"/>
</dbReference>
<dbReference type="InterPro" id="IPR029045">
    <property type="entry name" value="ClpP/crotonase-like_dom_sf"/>
</dbReference>
<gene>
    <name evidence="1" type="ORF">FZC75_16155</name>
</gene>
<dbReference type="RefSeq" id="WP_148980026.1">
    <property type="nucleotide sequence ID" value="NZ_JBNILM010000006.1"/>
</dbReference>
<proteinExistence type="predicted"/>
<sequence>MRSQTIKSLESLRDTSIIVIVSGIYDDLLDPLAKHLEALEEPRRLSLFLRTGGGDTTTSFNIVNLIKQYVEEFEIIIPTVAHSAGTLLSLGASRLLMTRQASLSPFDPSVRNERINDGMNISWRDMNYFMSSASGNVSMNTRGANAEPLNALIESQVHPLLIGHAERTVSQIRTYAPHLIGNNSNRPPEEIIHHFLESNTHHNYRFYRDEVERIGLPVVHPSKTEEKLIHSIYDDVSRELDLSNTDNKRGKLKALIESPPYGKTVCINTKDYEGWIDDSEQYMKVMKSS</sequence>
<name>A0A5D4T4B8_9BACI</name>
<dbReference type="GO" id="GO:0016020">
    <property type="term" value="C:membrane"/>
    <property type="evidence" value="ECO:0007669"/>
    <property type="project" value="InterPro"/>
</dbReference>
<evidence type="ECO:0008006" key="3">
    <source>
        <dbReference type="Google" id="ProtNLM"/>
    </source>
</evidence>
<dbReference type="SUPFAM" id="SSF52096">
    <property type="entry name" value="ClpP/crotonase"/>
    <property type="match status" value="1"/>
</dbReference>
<evidence type="ECO:0000313" key="1">
    <source>
        <dbReference type="EMBL" id="TYS70165.1"/>
    </source>
</evidence>
<accession>A0A5D4T4B8</accession>
<organism evidence="1 2">
    <name type="scientific">Sutcliffiella horikoshii</name>
    <dbReference type="NCBI Taxonomy" id="79883"/>
    <lineage>
        <taxon>Bacteria</taxon>
        <taxon>Bacillati</taxon>
        <taxon>Bacillota</taxon>
        <taxon>Bacilli</taxon>
        <taxon>Bacillales</taxon>
        <taxon>Bacillaceae</taxon>
        <taxon>Sutcliffiella</taxon>
    </lineage>
</organism>
<evidence type="ECO:0000313" key="2">
    <source>
        <dbReference type="Proteomes" id="UP000324517"/>
    </source>
</evidence>
<comment type="caution">
    <text evidence="1">The sequence shown here is derived from an EMBL/GenBank/DDBJ whole genome shotgun (WGS) entry which is preliminary data.</text>
</comment>
<reference evidence="1 2" key="1">
    <citation type="submission" date="2019-08" db="EMBL/GenBank/DDBJ databases">
        <title>Bacillus genomes from the desert of Cuatro Cienegas, Coahuila.</title>
        <authorList>
            <person name="Olmedo-Alvarez G."/>
        </authorList>
    </citation>
    <scope>NUCLEOTIDE SEQUENCE [LARGE SCALE GENOMIC DNA]</scope>
    <source>
        <strain evidence="1 2">CH98b_3T</strain>
    </source>
</reference>
<dbReference type="PANTHER" id="PTHR35984">
    <property type="entry name" value="PERIPLASMIC SERINE PROTEASE"/>
    <property type="match status" value="1"/>
</dbReference>
<dbReference type="EMBL" id="VTET01000008">
    <property type="protein sequence ID" value="TYS70165.1"/>
    <property type="molecule type" value="Genomic_DNA"/>
</dbReference>
<dbReference type="InterPro" id="IPR002825">
    <property type="entry name" value="Pept_S49_ser-pept_pro"/>
</dbReference>
<dbReference type="Gene3D" id="3.90.226.10">
    <property type="entry name" value="2-enoyl-CoA Hydratase, Chain A, domain 1"/>
    <property type="match status" value="1"/>
</dbReference>
<dbReference type="OrthoDB" id="1493005at2"/>
<dbReference type="AlphaFoldDB" id="A0A5D4T4B8"/>
<protein>
    <recommendedName>
        <fullName evidence="3">Serine dehydrogenase proteinase</fullName>
    </recommendedName>
</protein>
<dbReference type="Pfam" id="PF01972">
    <property type="entry name" value="SDH_protease"/>
    <property type="match status" value="1"/>
</dbReference>